<comment type="similarity">
    <text evidence="2">Belongs to the major facilitator superfamily. Metabolite:H+ Symporter (MHS) family (TC 2.A.1.6) family.</text>
</comment>
<dbReference type="PANTHER" id="PTHR43528:SF1">
    <property type="entry name" value="ALPHA-KETOGLUTARATE PERMEASE"/>
    <property type="match status" value="1"/>
</dbReference>
<sequence>MAPDTPATSDASAPPPSPALVRRATVGASVGSVVEWFDVALYGYLAVVIGEVFFESSSPTAALLSSFAVFGSAFIVRPLGGIVFGAIGDRIGRRKVLATVILTASGATFLIGLLPGYATIGILAPVLLVILRLVQGFSAGGEMGGASAFVAEYAPRERRGYLVSFVEMGCILGFLLGASTVLVMNAVLSESQMHEWGWRIPFLVAGPLGAVGLYIRSRLEETPEFTALRAQGRVRKNPLKETLVRHWRAVLIVAGFALFQNVAIYVILTYVPTHLSVTLGFSALLGSVSAVVMMAVLCALIPVTGLLSDRVGRRPVLLFSCVTSLLLGVPLFLGMQTGSAVLAVACHVLLGILLSFFLGPVLAAANELFSTDVRYGGFSLGYNVSVSLFGGTAPFVVTLLVAETGFAASPGIYLAAAAVVTGIVVLSVRETAPARARGPQLS</sequence>
<feature type="domain" description="Major facilitator superfamily (MFS) profile" evidence="10">
    <location>
        <begin position="24"/>
        <end position="433"/>
    </location>
</feature>
<proteinExistence type="inferred from homology"/>
<feature type="transmembrane region" description="Helical" evidence="9">
    <location>
        <begin position="283"/>
        <end position="304"/>
    </location>
</feature>
<dbReference type="PROSITE" id="PS00216">
    <property type="entry name" value="SUGAR_TRANSPORT_1"/>
    <property type="match status" value="1"/>
</dbReference>
<evidence type="ECO:0000256" key="9">
    <source>
        <dbReference type="SAM" id="Phobius"/>
    </source>
</evidence>
<dbReference type="SUPFAM" id="SSF103473">
    <property type="entry name" value="MFS general substrate transporter"/>
    <property type="match status" value="1"/>
</dbReference>
<feature type="transmembrane region" description="Helical" evidence="9">
    <location>
        <begin position="161"/>
        <end position="184"/>
    </location>
</feature>
<keyword evidence="3" id="KW-0813">Transport</keyword>
<evidence type="ECO:0000259" key="10">
    <source>
        <dbReference type="PROSITE" id="PS50850"/>
    </source>
</evidence>
<keyword evidence="5 9" id="KW-0812">Transmembrane</keyword>
<evidence type="ECO:0000256" key="4">
    <source>
        <dbReference type="ARBA" id="ARBA00022475"/>
    </source>
</evidence>
<reference evidence="11 12" key="1">
    <citation type="journal article" date="2019" name="Int. J. Syst. Evol. Microbiol.">
        <title>The Global Catalogue of Microorganisms (GCM) 10K type strain sequencing project: providing services to taxonomists for standard genome sequencing and annotation.</title>
        <authorList>
            <consortium name="The Broad Institute Genomics Platform"/>
            <consortium name="The Broad Institute Genome Sequencing Center for Infectious Disease"/>
            <person name="Wu L."/>
            <person name="Ma J."/>
        </authorList>
    </citation>
    <scope>NUCLEOTIDE SEQUENCE [LARGE SCALE GENOMIC DNA]</scope>
    <source>
        <strain evidence="11 12">JCM 15900</strain>
    </source>
</reference>
<dbReference type="InterPro" id="IPR020846">
    <property type="entry name" value="MFS_dom"/>
</dbReference>
<dbReference type="RefSeq" id="WP_344337061.1">
    <property type="nucleotide sequence ID" value="NZ_BAAAPZ010000008.1"/>
</dbReference>
<dbReference type="InterPro" id="IPR036259">
    <property type="entry name" value="MFS_trans_sf"/>
</dbReference>
<dbReference type="Gene3D" id="1.20.1250.20">
    <property type="entry name" value="MFS general substrate transporter like domains"/>
    <property type="match status" value="2"/>
</dbReference>
<comment type="caution">
    <text evidence="11">The sequence shown here is derived from an EMBL/GenBank/DDBJ whole genome shotgun (WGS) entry which is preliminary data.</text>
</comment>
<dbReference type="Pfam" id="PF07690">
    <property type="entry name" value="MFS_1"/>
    <property type="match status" value="1"/>
</dbReference>
<evidence type="ECO:0000313" key="12">
    <source>
        <dbReference type="Proteomes" id="UP001500984"/>
    </source>
</evidence>
<name>A0ABN2WTX1_9MICO</name>
<feature type="transmembrane region" description="Helical" evidence="9">
    <location>
        <begin position="407"/>
        <end position="428"/>
    </location>
</feature>
<keyword evidence="7 9" id="KW-1133">Transmembrane helix</keyword>
<dbReference type="PROSITE" id="PS00217">
    <property type="entry name" value="SUGAR_TRANSPORT_2"/>
    <property type="match status" value="1"/>
</dbReference>
<accession>A0ABN2WTX1</accession>
<dbReference type="PROSITE" id="PS50850">
    <property type="entry name" value="MFS"/>
    <property type="match status" value="1"/>
</dbReference>
<evidence type="ECO:0000256" key="2">
    <source>
        <dbReference type="ARBA" id="ARBA00008240"/>
    </source>
</evidence>
<evidence type="ECO:0000313" key="11">
    <source>
        <dbReference type="EMBL" id="GAA2098695.1"/>
    </source>
</evidence>
<gene>
    <name evidence="11" type="primary">proP</name>
    <name evidence="11" type="ORF">GCM10009823_20090</name>
</gene>
<feature type="transmembrane region" description="Helical" evidence="9">
    <location>
        <begin position="316"/>
        <end position="335"/>
    </location>
</feature>
<evidence type="ECO:0000256" key="3">
    <source>
        <dbReference type="ARBA" id="ARBA00022448"/>
    </source>
</evidence>
<keyword evidence="6" id="KW-0769">Symport</keyword>
<evidence type="ECO:0000256" key="5">
    <source>
        <dbReference type="ARBA" id="ARBA00022692"/>
    </source>
</evidence>
<dbReference type="InterPro" id="IPR005829">
    <property type="entry name" value="Sugar_transporter_CS"/>
</dbReference>
<dbReference type="InterPro" id="IPR011701">
    <property type="entry name" value="MFS"/>
</dbReference>
<feature type="transmembrane region" description="Helical" evidence="9">
    <location>
        <begin position="196"/>
        <end position="215"/>
    </location>
</feature>
<organism evidence="11 12">
    <name type="scientific">Brevibacterium salitolerans</name>
    <dbReference type="NCBI Taxonomy" id="1403566"/>
    <lineage>
        <taxon>Bacteria</taxon>
        <taxon>Bacillati</taxon>
        <taxon>Actinomycetota</taxon>
        <taxon>Actinomycetes</taxon>
        <taxon>Micrococcales</taxon>
        <taxon>Brevibacteriaceae</taxon>
        <taxon>Brevibacterium</taxon>
    </lineage>
</organism>
<dbReference type="InterPro" id="IPR051084">
    <property type="entry name" value="H+-coupled_symporters"/>
</dbReference>
<feature type="transmembrane region" description="Helical" evidence="9">
    <location>
        <begin position="377"/>
        <end position="401"/>
    </location>
</feature>
<dbReference type="EMBL" id="BAAAPZ010000008">
    <property type="protein sequence ID" value="GAA2098695.1"/>
    <property type="molecule type" value="Genomic_DNA"/>
</dbReference>
<evidence type="ECO:0000256" key="1">
    <source>
        <dbReference type="ARBA" id="ARBA00004651"/>
    </source>
</evidence>
<keyword evidence="12" id="KW-1185">Reference proteome</keyword>
<protein>
    <submittedName>
        <fullName evidence="11">Glycine betaine/L-proline transporter ProP</fullName>
    </submittedName>
</protein>
<evidence type="ECO:0000256" key="7">
    <source>
        <dbReference type="ARBA" id="ARBA00022989"/>
    </source>
</evidence>
<keyword evidence="8 9" id="KW-0472">Membrane</keyword>
<evidence type="ECO:0000256" key="6">
    <source>
        <dbReference type="ARBA" id="ARBA00022847"/>
    </source>
</evidence>
<feature type="transmembrane region" description="Helical" evidence="9">
    <location>
        <begin position="61"/>
        <end position="84"/>
    </location>
</feature>
<dbReference type="PANTHER" id="PTHR43528">
    <property type="entry name" value="ALPHA-KETOGLUTARATE PERMEASE"/>
    <property type="match status" value="1"/>
</dbReference>
<feature type="transmembrane region" description="Helical" evidence="9">
    <location>
        <begin position="249"/>
        <end position="271"/>
    </location>
</feature>
<keyword evidence="4" id="KW-1003">Cell membrane</keyword>
<dbReference type="Proteomes" id="UP001500984">
    <property type="component" value="Unassembled WGS sequence"/>
</dbReference>
<comment type="subcellular location">
    <subcellularLocation>
        <location evidence="1">Cell membrane</location>
        <topology evidence="1">Multi-pass membrane protein</topology>
    </subcellularLocation>
</comment>
<evidence type="ECO:0000256" key="8">
    <source>
        <dbReference type="ARBA" id="ARBA00023136"/>
    </source>
</evidence>
<feature type="transmembrane region" description="Helical" evidence="9">
    <location>
        <begin position="341"/>
        <end position="365"/>
    </location>
</feature>